<gene>
    <name evidence="1" type="ORF">C900_03792</name>
</gene>
<dbReference type="OrthoDB" id="1495718at2"/>
<dbReference type="EMBL" id="AMZN01000054">
    <property type="protein sequence ID" value="ELR70438.1"/>
    <property type="molecule type" value="Genomic_DNA"/>
</dbReference>
<accession>L8JQF1</accession>
<dbReference type="Pfam" id="PF11276">
    <property type="entry name" value="DUF3078"/>
    <property type="match status" value="1"/>
</dbReference>
<sequence>MKYVLALKRYSILAVLLVIICLHGQLSFGQTTDTSYWKKDFRVGLSFNQASFSDNWQGGGVNSIGLNTFLNYKANYAKGVHSWDNIIDLAYGVLKNEGQSSRKSVDRFFLDTKYGRQLSTRWNFYTSLSFLSQFDKGYQYDVEDPLTGERMDILISNFMLPAFITSSWGLEYKPVDYFKVRLGPFSPRATIVTDEDVAINGEIDGEPARYGVKVGDKVRFEWLAFQLMADFNKDIAPNLNLKWNYILYANYGELEWRKVDHRLDAMLTAKVNNFIDVGLGAILIYDYDQIDEVQLSQALNLGIVYKFKNYVD</sequence>
<proteinExistence type="predicted"/>
<keyword evidence="2" id="KW-1185">Reference proteome</keyword>
<dbReference type="PATRIC" id="fig|1237149.3.peg.3554"/>
<evidence type="ECO:0000313" key="1">
    <source>
        <dbReference type="EMBL" id="ELR70438.1"/>
    </source>
</evidence>
<reference evidence="1 2" key="1">
    <citation type="submission" date="2012-12" db="EMBL/GenBank/DDBJ databases">
        <title>Genome assembly of Fulvivirga imtechensis AK7.</title>
        <authorList>
            <person name="Nupur N."/>
            <person name="Khatri I."/>
            <person name="Kumar R."/>
            <person name="Subramanian S."/>
            <person name="Pinnaka A."/>
        </authorList>
    </citation>
    <scope>NUCLEOTIDE SEQUENCE [LARGE SCALE GENOMIC DNA]</scope>
    <source>
        <strain evidence="1 2">AK7</strain>
    </source>
</reference>
<protein>
    <recommendedName>
        <fullName evidence="3">DUF3078 domain-containing protein</fullName>
    </recommendedName>
</protein>
<dbReference type="STRING" id="1237149.C900_03792"/>
<dbReference type="RefSeq" id="WP_009581198.1">
    <property type="nucleotide sequence ID" value="NZ_AMZN01000054.1"/>
</dbReference>
<dbReference type="eggNOG" id="COG3137">
    <property type="taxonomic scope" value="Bacteria"/>
</dbReference>
<evidence type="ECO:0000313" key="2">
    <source>
        <dbReference type="Proteomes" id="UP000011135"/>
    </source>
</evidence>
<evidence type="ECO:0008006" key="3">
    <source>
        <dbReference type="Google" id="ProtNLM"/>
    </source>
</evidence>
<dbReference type="AlphaFoldDB" id="L8JQF1"/>
<dbReference type="InterPro" id="IPR021428">
    <property type="entry name" value="DUF3078"/>
</dbReference>
<name>L8JQF1_9BACT</name>
<dbReference type="Proteomes" id="UP000011135">
    <property type="component" value="Unassembled WGS sequence"/>
</dbReference>
<comment type="caution">
    <text evidence="1">The sequence shown here is derived from an EMBL/GenBank/DDBJ whole genome shotgun (WGS) entry which is preliminary data.</text>
</comment>
<organism evidence="1 2">
    <name type="scientific">Fulvivirga imtechensis AK7</name>
    <dbReference type="NCBI Taxonomy" id="1237149"/>
    <lineage>
        <taxon>Bacteria</taxon>
        <taxon>Pseudomonadati</taxon>
        <taxon>Bacteroidota</taxon>
        <taxon>Cytophagia</taxon>
        <taxon>Cytophagales</taxon>
        <taxon>Fulvivirgaceae</taxon>
        <taxon>Fulvivirga</taxon>
    </lineage>
</organism>